<proteinExistence type="inferred from homology"/>
<dbReference type="CDD" id="cd05233">
    <property type="entry name" value="SDR_c"/>
    <property type="match status" value="1"/>
</dbReference>
<dbReference type="GO" id="GO:0016491">
    <property type="term" value="F:oxidoreductase activity"/>
    <property type="evidence" value="ECO:0007669"/>
    <property type="project" value="UniProtKB-KW"/>
</dbReference>
<keyword evidence="2" id="KW-0560">Oxidoreductase</keyword>
<comment type="similarity">
    <text evidence="1 4">Belongs to the short-chain dehydrogenases/reductases (SDR) family.</text>
</comment>
<dbReference type="PRINTS" id="PR00080">
    <property type="entry name" value="SDRFAMILY"/>
</dbReference>
<evidence type="ECO:0000256" key="4">
    <source>
        <dbReference type="RuleBase" id="RU000363"/>
    </source>
</evidence>
<dbReference type="FunFam" id="3.40.50.720:FF:000084">
    <property type="entry name" value="Short-chain dehydrogenase reductase"/>
    <property type="match status" value="1"/>
</dbReference>
<dbReference type="Pfam" id="PF00106">
    <property type="entry name" value="adh_short"/>
    <property type="match status" value="1"/>
</dbReference>
<reference evidence="5 6" key="1">
    <citation type="submission" date="2017-10" db="EMBL/GenBank/DDBJ databases">
        <title>The draft genome sequence of Williamsia sp. BULT 1.1 isolated from the semi-arid grassland soils from South Africa.</title>
        <authorList>
            <person name="Kabwe M.H."/>
            <person name="Govender N."/>
            <person name="Mutseka Lunga P."/>
            <person name="Vikram S."/>
            <person name="Makhalanyane T.P."/>
        </authorList>
    </citation>
    <scope>NUCLEOTIDE SEQUENCE [LARGE SCALE GENOMIC DNA]</scope>
    <source>
        <strain evidence="5 6">BULT 1.1</strain>
    </source>
</reference>
<dbReference type="SUPFAM" id="SSF51735">
    <property type="entry name" value="NAD(P)-binding Rossmann-fold domains"/>
    <property type="match status" value="1"/>
</dbReference>
<dbReference type="InterPro" id="IPR020904">
    <property type="entry name" value="Sc_DH/Rdtase_CS"/>
</dbReference>
<evidence type="ECO:0000256" key="2">
    <source>
        <dbReference type="ARBA" id="ARBA00023002"/>
    </source>
</evidence>
<keyword evidence="3" id="KW-0520">NAD</keyword>
<dbReference type="InterPro" id="IPR023985">
    <property type="entry name" value="SDR_subfam_1"/>
</dbReference>
<dbReference type="PRINTS" id="PR00081">
    <property type="entry name" value="GDHRDH"/>
</dbReference>
<organism evidence="5 6">
    <name type="scientific">Williamsia marianensis</name>
    <dbReference type="NCBI Taxonomy" id="85044"/>
    <lineage>
        <taxon>Bacteria</taxon>
        <taxon>Bacillati</taxon>
        <taxon>Actinomycetota</taxon>
        <taxon>Actinomycetes</taxon>
        <taxon>Mycobacteriales</taxon>
        <taxon>Nocardiaceae</taxon>
        <taxon>Williamsia</taxon>
    </lineage>
</organism>
<evidence type="ECO:0000256" key="3">
    <source>
        <dbReference type="ARBA" id="ARBA00023027"/>
    </source>
</evidence>
<accession>A0A2G3PIA8</accession>
<dbReference type="AlphaFoldDB" id="A0A2G3PIA8"/>
<name>A0A2G3PIA8_WILMA</name>
<dbReference type="Gene3D" id="3.40.50.720">
    <property type="entry name" value="NAD(P)-binding Rossmann-like Domain"/>
    <property type="match status" value="1"/>
</dbReference>
<dbReference type="NCBIfam" id="TIGR03971">
    <property type="entry name" value="SDR_subfam_1"/>
    <property type="match status" value="1"/>
</dbReference>
<dbReference type="EMBL" id="PEBD01000010">
    <property type="protein sequence ID" value="PHV65554.1"/>
    <property type="molecule type" value="Genomic_DNA"/>
</dbReference>
<dbReference type="PANTHER" id="PTHR24321:SF8">
    <property type="entry name" value="ESTRADIOL 17-BETA-DEHYDROGENASE 8-RELATED"/>
    <property type="match status" value="1"/>
</dbReference>
<dbReference type="PANTHER" id="PTHR24321">
    <property type="entry name" value="DEHYDROGENASES, SHORT CHAIN"/>
    <property type="match status" value="1"/>
</dbReference>
<evidence type="ECO:0000313" key="6">
    <source>
        <dbReference type="Proteomes" id="UP000225108"/>
    </source>
</evidence>
<gene>
    <name evidence="5" type="ORF">CSW57_17545</name>
</gene>
<comment type="caution">
    <text evidence="5">The sequence shown here is derived from an EMBL/GenBank/DDBJ whole genome shotgun (WGS) entry which is preliminary data.</text>
</comment>
<evidence type="ECO:0000256" key="1">
    <source>
        <dbReference type="ARBA" id="ARBA00006484"/>
    </source>
</evidence>
<dbReference type="InterPro" id="IPR002347">
    <property type="entry name" value="SDR_fam"/>
</dbReference>
<sequence>MGDFDGKVVYITGIARGQGRSHAIRFAEEGASVIGLDVCGEVTKIGYPVATAEDMEETVRQVKAAGGNILARQLDTRDLAGQQQLVADGVAQFGRLDYVIVNAGVLTWGSVHEMTESQFMDVIDVNVNGSWKTLRATIPAMLEAGNGGSIVIISSVAGIKSMPMQASYSASKHALVGLAHTTAKELGRSKIRVNTVHPYGVETPMCIEDADAFKVFEMPEYKAHFEPILPGMAKSGDITDAVMYLCSTRAKFITASSIEVDMGATKV</sequence>
<dbReference type="PROSITE" id="PS00061">
    <property type="entry name" value="ADH_SHORT"/>
    <property type="match status" value="1"/>
</dbReference>
<evidence type="ECO:0000313" key="5">
    <source>
        <dbReference type="EMBL" id="PHV65554.1"/>
    </source>
</evidence>
<dbReference type="InterPro" id="IPR036291">
    <property type="entry name" value="NAD(P)-bd_dom_sf"/>
</dbReference>
<protein>
    <submittedName>
        <fullName evidence="5">SDR family mycofactocin-dependent oxidoreductase</fullName>
    </submittedName>
</protein>
<dbReference type="RefSeq" id="WP_099383926.1">
    <property type="nucleotide sequence ID" value="NZ_PEBD01000010.1"/>
</dbReference>
<dbReference type="NCBIfam" id="NF009467">
    <property type="entry name" value="PRK12826.1-3"/>
    <property type="match status" value="1"/>
</dbReference>
<dbReference type="Proteomes" id="UP000225108">
    <property type="component" value="Unassembled WGS sequence"/>
</dbReference>